<evidence type="ECO:0000313" key="8">
    <source>
        <dbReference type="Proteomes" id="UP000463470"/>
    </source>
</evidence>
<comment type="subcellular location">
    <subcellularLocation>
        <location evidence="1">Membrane</location>
        <topology evidence="1">Multi-pass membrane protein</topology>
    </subcellularLocation>
</comment>
<feature type="transmembrane region" description="Helical" evidence="6">
    <location>
        <begin position="195"/>
        <end position="213"/>
    </location>
</feature>
<dbReference type="EMBL" id="WXEY01000007">
    <property type="protein sequence ID" value="MZP29819.1"/>
    <property type="molecule type" value="Genomic_DNA"/>
</dbReference>
<organism evidence="7 8">
    <name type="scientific">Heliomicrobium undosum</name>
    <dbReference type="NCBI Taxonomy" id="121734"/>
    <lineage>
        <taxon>Bacteria</taxon>
        <taxon>Bacillati</taxon>
        <taxon>Bacillota</taxon>
        <taxon>Clostridia</taxon>
        <taxon>Eubacteriales</taxon>
        <taxon>Heliobacteriaceae</taxon>
        <taxon>Heliomicrobium</taxon>
    </lineage>
</organism>
<feature type="transmembrane region" description="Helical" evidence="6">
    <location>
        <begin position="6"/>
        <end position="25"/>
    </location>
</feature>
<dbReference type="GO" id="GO:0016020">
    <property type="term" value="C:membrane"/>
    <property type="evidence" value="ECO:0007669"/>
    <property type="project" value="UniProtKB-SubCell"/>
</dbReference>
<keyword evidence="5 6" id="KW-0472">Membrane</keyword>
<evidence type="ECO:0000256" key="2">
    <source>
        <dbReference type="ARBA" id="ARBA00007511"/>
    </source>
</evidence>
<protein>
    <submittedName>
        <fullName evidence="7">YjbE family putative metal transport protein</fullName>
    </submittedName>
</protein>
<dbReference type="Proteomes" id="UP000463470">
    <property type="component" value="Unassembled WGS sequence"/>
</dbReference>
<dbReference type="InterPro" id="IPR005496">
    <property type="entry name" value="Integral_membrane_TerC"/>
</dbReference>
<keyword evidence="4 6" id="KW-1133">Transmembrane helix</keyword>
<feature type="transmembrane region" description="Helical" evidence="6">
    <location>
        <begin position="37"/>
        <end position="57"/>
    </location>
</feature>
<keyword evidence="3 6" id="KW-0812">Transmembrane</keyword>
<comment type="caution">
    <text evidence="7">The sequence shown here is derived from an EMBL/GenBank/DDBJ whole genome shotgun (WGS) entry which is preliminary data.</text>
</comment>
<feature type="transmembrane region" description="Helical" evidence="6">
    <location>
        <begin position="63"/>
        <end position="81"/>
    </location>
</feature>
<evidence type="ECO:0000256" key="3">
    <source>
        <dbReference type="ARBA" id="ARBA00022692"/>
    </source>
</evidence>
<dbReference type="InterPro" id="IPR022301">
    <property type="entry name" value="Integral_membrane_YjbE"/>
</dbReference>
<comment type="similarity">
    <text evidence="2">Belongs to the TerC family.</text>
</comment>
<feature type="transmembrane region" description="Helical" evidence="6">
    <location>
        <begin position="154"/>
        <end position="173"/>
    </location>
</feature>
<dbReference type="PANTHER" id="PTHR30238">
    <property type="entry name" value="MEMBRANE BOUND PREDICTED REDOX MODULATOR"/>
    <property type="match status" value="1"/>
</dbReference>
<evidence type="ECO:0000313" key="7">
    <source>
        <dbReference type="EMBL" id="MZP29819.1"/>
    </source>
</evidence>
<keyword evidence="8" id="KW-1185">Reference proteome</keyword>
<gene>
    <name evidence="7" type="ORF">GTO91_08880</name>
</gene>
<dbReference type="PANTHER" id="PTHR30238:SF4">
    <property type="entry name" value="SLL1022 PROTEIN"/>
    <property type="match status" value="1"/>
</dbReference>
<evidence type="ECO:0000256" key="5">
    <source>
        <dbReference type="ARBA" id="ARBA00023136"/>
    </source>
</evidence>
<evidence type="ECO:0000256" key="1">
    <source>
        <dbReference type="ARBA" id="ARBA00004141"/>
    </source>
</evidence>
<accession>A0A845L3U8</accession>
<evidence type="ECO:0000256" key="6">
    <source>
        <dbReference type="SAM" id="Phobius"/>
    </source>
</evidence>
<feature type="transmembrane region" description="Helical" evidence="6">
    <location>
        <begin position="102"/>
        <end position="121"/>
    </location>
</feature>
<name>A0A845L3U8_9FIRM</name>
<dbReference type="OrthoDB" id="5295733at2"/>
<dbReference type="Pfam" id="PF03741">
    <property type="entry name" value="TerC"/>
    <property type="match status" value="1"/>
</dbReference>
<reference evidence="7 8" key="1">
    <citation type="submission" date="2020-01" db="EMBL/GenBank/DDBJ databases">
        <title>Whole-genome sequence of Heliobacterium undosum DSM 13378.</title>
        <authorList>
            <person name="Kyndt J.A."/>
            <person name="Meyer T.E."/>
        </authorList>
    </citation>
    <scope>NUCLEOTIDE SEQUENCE [LARGE SCALE GENOMIC DNA]</scope>
    <source>
        <strain evidence="7 8">DSM 13378</strain>
    </source>
</reference>
<feature type="transmembrane region" description="Helical" evidence="6">
    <location>
        <begin position="127"/>
        <end position="147"/>
    </location>
</feature>
<dbReference type="NCBIfam" id="TIGR03717">
    <property type="entry name" value="R_switched_YjbE"/>
    <property type="match status" value="1"/>
</dbReference>
<sequence length="228" mass="24259">MSVGSIILIDLILSGDNAILIAMACRNLPKELRTKGIVWGTAGAIGLRMILGAAIIYLLKVPLLQAAGALLLVWIAVKLLVQENDHNAVDAPNRLWQAVKTIVVADAVMSLDNVVAVAGVSHGKPGLLWFGLLVSIPLVVYGSRLFLALIDRYAIILYAGAGILGWTAGKMLIHDPVLLSSLQELGASSFLLNDTFVAAAITAIVLIAGWLINDRKKGTPWGKEAKRL</sequence>
<evidence type="ECO:0000256" key="4">
    <source>
        <dbReference type="ARBA" id="ARBA00022989"/>
    </source>
</evidence>
<dbReference type="AlphaFoldDB" id="A0A845L3U8"/>
<proteinExistence type="inferred from homology"/>